<evidence type="ECO:0000313" key="3">
    <source>
        <dbReference type="EMBL" id="KAJ7348739.1"/>
    </source>
</evidence>
<dbReference type="PANTHER" id="PTHR14657:SF2">
    <property type="entry name" value="IGF-LIKE FAMILY RECEPTOR 1"/>
    <property type="match status" value="1"/>
</dbReference>
<evidence type="ECO:0000259" key="2">
    <source>
        <dbReference type="PROSITE" id="PS50017"/>
    </source>
</evidence>
<accession>A0A9W9YHC2</accession>
<dbReference type="SMART" id="SM00005">
    <property type="entry name" value="DEATH"/>
    <property type="match status" value="2"/>
</dbReference>
<feature type="region of interest" description="Disordered" evidence="1">
    <location>
        <begin position="368"/>
        <end position="390"/>
    </location>
</feature>
<feature type="region of interest" description="Disordered" evidence="1">
    <location>
        <begin position="1"/>
        <end position="40"/>
    </location>
</feature>
<dbReference type="AlphaFoldDB" id="A0A9W9YHC2"/>
<dbReference type="SUPFAM" id="SSF47986">
    <property type="entry name" value="DEATH domain"/>
    <property type="match status" value="4"/>
</dbReference>
<keyword evidence="4" id="KW-1185">Reference proteome</keyword>
<organism evidence="3 4">
    <name type="scientific">Desmophyllum pertusum</name>
    <dbReference type="NCBI Taxonomy" id="174260"/>
    <lineage>
        <taxon>Eukaryota</taxon>
        <taxon>Metazoa</taxon>
        <taxon>Cnidaria</taxon>
        <taxon>Anthozoa</taxon>
        <taxon>Hexacorallia</taxon>
        <taxon>Scleractinia</taxon>
        <taxon>Caryophylliina</taxon>
        <taxon>Caryophylliidae</taxon>
        <taxon>Desmophyllum</taxon>
    </lineage>
</organism>
<dbReference type="InterPro" id="IPR011029">
    <property type="entry name" value="DEATH-like_dom_sf"/>
</dbReference>
<dbReference type="GO" id="GO:0005886">
    <property type="term" value="C:plasma membrane"/>
    <property type="evidence" value="ECO:0007669"/>
    <property type="project" value="TreeGrafter"/>
</dbReference>
<dbReference type="EMBL" id="MU827482">
    <property type="protein sequence ID" value="KAJ7348739.1"/>
    <property type="molecule type" value="Genomic_DNA"/>
</dbReference>
<gene>
    <name evidence="3" type="ORF">OS493_039347</name>
</gene>
<dbReference type="InterPro" id="IPR042355">
    <property type="entry name" value="IGFLR1"/>
</dbReference>
<dbReference type="InterPro" id="IPR000488">
    <property type="entry name" value="Death_dom"/>
</dbReference>
<dbReference type="GO" id="GO:0007165">
    <property type="term" value="P:signal transduction"/>
    <property type="evidence" value="ECO:0007669"/>
    <property type="project" value="InterPro"/>
</dbReference>
<reference evidence="3" key="1">
    <citation type="submission" date="2023-01" db="EMBL/GenBank/DDBJ databases">
        <title>Genome assembly of the deep-sea coral Lophelia pertusa.</title>
        <authorList>
            <person name="Herrera S."/>
            <person name="Cordes E."/>
        </authorList>
    </citation>
    <scope>NUCLEOTIDE SEQUENCE</scope>
    <source>
        <strain evidence="3">USNM1676648</strain>
        <tissue evidence="3">Polyp</tissue>
    </source>
</reference>
<dbReference type="Proteomes" id="UP001163046">
    <property type="component" value="Unassembled WGS sequence"/>
</dbReference>
<dbReference type="Pfam" id="PF00531">
    <property type="entry name" value="Death"/>
    <property type="match status" value="1"/>
</dbReference>
<feature type="domain" description="Death" evidence="2">
    <location>
        <begin position="78"/>
        <end position="143"/>
    </location>
</feature>
<dbReference type="PANTHER" id="PTHR14657">
    <property type="entry name" value="IGF-LIKE FAMILY RECEPTOR 1"/>
    <property type="match status" value="1"/>
</dbReference>
<comment type="caution">
    <text evidence="3">The sequence shown here is derived from an EMBL/GenBank/DDBJ whole genome shotgun (WGS) entry which is preliminary data.</text>
</comment>
<protein>
    <recommendedName>
        <fullName evidence="2">Death domain-containing protein</fullName>
    </recommendedName>
</protein>
<feature type="domain" description="Death" evidence="2">
    <location>
        <begin position="281"/>
        <end position="350"/>
    </location>
</feature>
<dbReference type="OrthoDB" id="5988969at2759"/>
<evidence type="ECO:0000313" key="4">
    <source>
        <dbReference type="Proteomes" id="UP001163046"/>
    </source>
</evidence>
<evidence type="ECO:0000256" key="1">
    <source>
        <dbReference type="SAM" id="MobiDB-lite"/>
    </source>
</evidence>
<sequence length="515" mass="58250">MKLLIPPWTTPTASGIQNGGREISTVSDERIDGGTPNGGRSEEINRQVLYIGDVVDNTTLMDELARCLDREYRVLKYWKHLAYELHIPPDVQKGFEIYFELSPTVHLFQFLSTNDPHLTVGKLRAALKDIHRNDLIKELNDTSDTDMVVDVFNNKPSLLDRIALKLDSAKRPVGDWRNLARKLISNGQLVKEFEAQLHSSDNPTALLFRYLCTTEGFSQLTVGVLKGHLEDKKMLRRDVLAALADHGVEDGDLLSGVFSPDSDLLNSVSTLLNKKSPGVKNWRNLAYKLGVPNKVYEDFDPDANSPRCRPTKMMLEWLQSEHPEMTVNQLRTAVKEIGRADALEILDGYLSQGIRNEASSDEQFVSFESTPLHEESRKSKTTSCQTGSDEVDSALHRLGGLEISPSKSEPETRLSAAVTDLPLRVYSKICLKLNLRRWIGFDDFRMLGEKVGLTRDEVENLGQQNNPTDQILKNGLQLVKQLLRSLWISWARRALEELMSYRFFKIGSMKKLEIT</sequence>
<dbReference type="PROSITE" id="PS50017">
    <property type="entry name" value="DEATH_DOMAIN"/>
    <property type="match status" value="2"/>
</dbReference>
<dbReference type="CDD" id="cd01670">
    <property type="entry name" value="Death"/>
    <property type="match status" value="1"/>
</dbReference>
<name>A0A9W9YHC2_9CNID</name>
<dbReference type="Gene3D" id="1.10.533.10">
    <property type="entry name" value="Death Domain, Fas"/>
    <property type="match status" value="4"/>
</dbReference>
<proteinExistence type="predicted"/>